<dbReference type="GO" id="GO:0044423">
    <property type="term" value="C:virion component"/>
    <property type="evidence" value="ECO:0007669"/>
    <property type="project" value="UniProtKB-KW"/>
</dbReference>
<evidence type="ECO:0000256" key="2">
    <source>
        <dbReference type="ARBA" id="ARBA00022844"/>
    </source>
</evidence>
<evidence type="ECO:0000313" key="4">
    <source>
        <dbReference type="Proteomes" id="UP000202182"/>
    </source>
</evidence>
<evidence type="ECO:0000256" key="1">
    <source>
        <dbReference type="ARBA" id="ARBA00022580"/>
    </source>
</evidence>
<protein>
    <submittedName>
        <fullName evidence="3">Tegument protein</fullName>
    </submittedName>
</protein>
<sequence>MNRKGVDLELVLKSIGKSPSDDEIFTLTSRIETLSLSVNSLTVECIMKFLSLLASENYHFGFIKRNIVFYLVNYGTLYGDNKLKIAEKLLGILKTIMLLQTTKKDENLNSADIISKMEIITDTFKSIYTRLQTPLSTLLQTNFYDDEITKKKSARFILMKSIFKSLITVMDKIHIILNCQSCAELTHYMYTYIIKWMSDATVYEDILATTDTHLDKALKMNYCFLFFPEANEHIPKKFNTFISEHLEPVSSLMEISPISEQLITNFSIKLIKKDIKAVNDSKEIIPVLISDFKILKHIHPSNILFHPGLIRYILKLKTIPDEHKKDMDNIHSVLISINNMLDNNKKSKQYDITYIIEKIFHLNLIGINMQTCWLYTNILGIYESKNVNDHMLSSFVIQLKTIILKSYVFLLYAFSYSPTFISQNQMEEILSKQQSMLVSSNFISQDFWDEINRNIRKMTVEPISEEMFNIFTMGMLPTTKEHIYKDLLQKWNDLPFHFILQDNLKKIKPEDVPYIKIRSLCKEAYKTKNFNILKPLKNIEIFKKLFIKEYVFPLLDIITQFTFNQLRESNEISNLVSACDLLLPSNYDLIYNLHYILNFICYVEKLDINSYSSLFLVINKIFDDISDISNSIFLPKTTLIADIFITANSNYINVNIDPLIKQTLITAYDIIKTYNEHTALCCSIMATSCVLDDSMNISMTANEKLVATVHLSDFITVIKKIIEHNKFLEFKLFDYVNGYKVIVNQLESIMAPLLENSALLADQNIQFFSNTIKETTNIVNMLFNQIDTFIKNSKISNTLAVKHFEEIIYATEVLSNKEIETNSFTTQLLKAKDIIETPRETSFTELKINLPTLMLENLDETFINNLDDVPIIQFSASDQPLIRKFPIYDFHDGDYNTVHENYNVLRCYIEYVPQFKQSIIGPLIINSE</sequence>
<keyword evidence="1" id="KW-0920">Virion tegument</keyword>
<reference evidence="3" key="1">
    <citation type="submission" date="2016-12" db="EMBL/GenBank/DDBJ databases">
        <title>A murine herpesvirus closely related to ubiquitous human herpesviruses causes T-cell depletion.</title>
        <authorList>
            <person name="Patel S.J."/>
            <person name="Zhao G."/>
            <person name="Penna V.R."/>
            <person name="Park E."/>
            <person name="Lauron E.J."/>
            <person name="Harvey I.B."/>
            <person name="Beatty W.L."/>
            <person name="Plougastel-Douglas B."/>
            <person name="Poursine-Laurent J."/>
            <person name="Fremont D.H."/>
            <person name="Wang D."/>
            <person name="Yokoyama W.M."/>
        </authorList>
    </citation>
    <scope>NUCLEOTIDE SEQUENCE [LARGE SCALE GENOMIC DNA]</scope>
    <source>
        <strain evidence="3">YOK1</strain>
    </source>
</reference>
<keyword evidence="4" id="KW-1185">Reference proteome</keyword>
<dbReference type="Pfam" id="PF04523">
    <property type="entry name" value="Herpes_U30"/>
    <property type="match status" value="1"/>
</dbReference>
<dbReference type="KEGG" id="vg:30999382"/>
<keyword evidence="2" id="KW-0946">Virion</keyword>
<dbReference type="GO" id="GO:0019068">
    <property type="term" value="P:virion assembly"/>
    <property type="evidence" value="ECO:0007669"/>
    <property type="project" value="InterPro"/>
</dbReference>
<accession>A0A1P8VIS4</accession>
<dbReference type="InterPro" id="IPR007611">
    <property type="entry name" value="Herpes_U30"/>
</dbReference>
<dbReference type="Proteomes" id="UP000202182">
    <property type="component" value="Segment"/>
</dbReference>
<organism evidence="3">
    <name type="scientific">Murid betaherpesvirus 3</name>
    <dbReference type="NCBI Taxonomy" id="2560603"/>
    <lineage>
        <taxon>Viruses</taxon>
        <taxon>Duplodnaviria</taxon>
        <taxon>Heunggongvirae</taxon>
        <taxon>Peploviricota</taxon>
        <taxon>Herviviricetes</taxon>
        <taxon>Herpesvirales</taxon>
        <taxon>Orthoherpesviridae</taxon>
        <taxon>Betaherpesvirinae</taxon>
        <taxon>Roseolovirus</taxon>
        <taxon>Roseolovirus muridbeta3</taxon>
    </lineage>
</organism>
<gene>
    <name evidence="3" type="primary">ORF41</name>
    <name evidence="3" type="ORF">MRV_0045</name>
</gene>
<name>A0A1P8VIS4_9BETA</name>
<evidence type="ECO:0000313" key="3">
    <source>
        <dbReference type="EMBL" id="APZ76256.1"/>
    </source>
</evidence>
<dbReference type="EMBL" id="KY355735">
    <property type="protein sequence ID" value="APZ76256.1"/>
    <property type="molecule type" value="Genomic_DNA"/>
</dbReference>
<proteinExistence type="predicted"/>
<dbReference type="OrthoDB" id="435at10239"/>